<keyword evidence="3" id="KW-1185">Reference proteome</keyword>
<feature type="region of interest" description="Disordered" evidence="1">
    <location>
        <begin position="1"/>
        <end position="34"/>
    </location>
</feature>
<reference evidence="2 3" key="1">
    <citation type="submission" date="2023-02" db="EMBL/GenBank/DDBJ databases">
        <title>LHISI_Scaffold_Assembly.</title>
        <authorList>
            <person name="Stuart O.P."/>
            <person name="Cleave R."/>
            <person name="Magrath M.J.L."/>
            <person name="Mikheyev A.S."/>
        </authorList>
    </citation>
    <scope>NUCLEOTIDE SEQUENCE [LARGE SCALE GENOMIC DNA]</scope>
    <source>
        <strain evidence="2">Daus_M_001</strain>
        <tissue evidence="2">Leg muscle</tissue>
    </source>
</reference>
<feature type="region of interest" description="Disordered" evidence="1">
    <location>
        <begin position="51"/>
        <end position="109"/>
    </location>
</feature>
<evidence type="ECO:0000256" key="1">
    <source>
        <dbReference type="SAM" id="MobiDB-lite"/>
    </source>
</evidence>
<feature type="compositionally biased region" description="Basic residues" evidence="1">
    <location>
        <begin position="81"/>
        <end position="91"/>
    </location>
</feature>
<dbReference type="Proteomes" id="UP001159363">
    <property type="component" value="Chromosome 1"/>
</dbReference>
<sequence length="132" mass="14511">MQDGTVDCSGKLVSFPIPTSPGTSLPENVPNGTDHFMARPLRLIDADDTLEDDDMSGITTHTHTHPDKQGGSAETLDHERKKMKPRHKSRSPRRDVIVPERPQSQRAHSLAIAHQVIDQCKTASRGAPTTED</sequence>
<name>A0ABQ9INV3_9NEOP</name>
<proteinExistence type="predicted"/>
<accession>A0ABQ9INV3</accession>
<gene>
    <name evidence="2" type="ORF">PR048_003537</name>
</gene>
<protein>
    <submittedName>
        <fullName evidence="2">Uncharacterized protein</fullName>
    </submittedName>
</protein>
<evidence type="ECO:0000313" key="2">
    <source>
        <dbReference type="EMBL" id="KAJ8898177.1"/>
    </source>
</evidence>
<comment type="caution">
    <text evidence="2">The sequence shown here is derived from an EMBL/GenBank/DDBJ whole genome shotgun (WGS) entry which is preliminary data.</text>
</comment>
<evidence type="ECO:0000313" key="3">
    <source>
        <dbReference type="Proteomes" id="UP001159363"/>
    </source>
</evidence>
<organism evidence="2 3">
    <name type="scientific">Dryococelus australis</name>
    <dbReference type="NCBI Taxonomy" id="614101"/>
    <lineage>
        <taxon>Eukaryota</taxon>
        <taxon>Metazoa</taxon>
        <taxon>Ecdysozoa</taxon>
        <taxon>Arthropoda</taxon>
        <taxon>Hexapoda</taxon>
        <taxon>Insecta</taxon>
        <taxon>Pterygota</taxon>
        <taxon>Neoptera</taxon>
        <taxon>Polyneoptera</taxon>
        <taxon>Phasmatodea</taxon>
        <taxon>Verophasmatodea</taxon>
        <taxon>Anareolatae</taxon>
        <taxon>Phasmatidae</taxon>
        <taxon>Eurycanthinae</taxon>
        <taxon>Dryococelus</taxon>
    </lineage>
</organism>
<dbReference type="EMBL" id="JARBHB010000001">
    <property type="protein sequence ID" value="KAJ8898177.1"/>
    <property type="molecule type" value="Genomic_DNA"/>
</dbReference>